<evidence type="ECO:0000256" key="4">
    <source>
        <dbReference type="ARBA" id="ARBA00022723"/>
    </source>
</evidence>
<proteinExistence type="predicted"/>
<organism evidence="13 14">
    <name type="scientific">Abyssobacteria bacterium (strain SURF_5)</name>
    <dbReference type="NCBI Taxonomy" id="2093360"/>
    <lineage>
        <taxon>Bacteria</taxon>
        <taxon>Pseudomonadati</taxon>
        <taxon>Candidatus Hydrogenedentota</taxon>
        <taxon>Candidatus Abyssobacteria</taxon>
    </lineage>
</organism>
<evidence type="ECO:0000256" key="6">
    <source>
        <dbReference type="ARBA" id="ARBA00022777"/>
    </source>
</evidence>
<evidence type="ECO:0000256" key="2">
    <source>
        <dbReference type="ARBA" id="ARBA00022516"/>
    </source>
</evidence>
<dbReference type="Proteomes" id="UP000265882">
    <property type="component" value="Unassembled WGS sequence"/>
</dbReference>
<dbReference type="Pfam" id="PF19279">
    <property type="entry name" value="YegS_C"/>
    <property type="match status" value="1"/>
</dbReference>
<dbReference type="EMBL" id="QZKU01000098">
    <property type="protein sequence ID" value="RJP18696.1"/>
    <property type="molecule type" value="Genomic_DNA"/>
</dbReference>
<dbReference type="Pfam" id="PF00781">
    <property type="entry name" value="DAGK_cat"/>
    <property type="match status" value="1"/>
</dbReference>
<comment type="cofactor">
    <cofactor evidence="1">
        <name>Mg(2+)</name>
        <dbReference type="ChEBI" id="CHEBI:18420"/>
    </cofactor>
</comment>
<keyword evidence="4" id="KW-0479">Metal-binding</keyword>
<dbReference type="InterPro" id="IPR045540">
    <property type="entry name" value="YegS/DAGK_C"/>
</dbReference>
<evidence type="ECO:0000256" key="1">
    <source>
        <dbReference type="ARBA" id="ARBA00001946"/>
    </source>
</evidence>
<name>A0A3A4NKL2_ABYX5</name>
<dbReference type="InterPro" id="IPR017438">
    <property type="entry name" value="ATP-NAD_kinase_N"/>
</dbReference>
<keyword evidence="10" id="KW-0594">Phospholipid biosynthesis</keyword>
<dbReference type="GO" id="GO:0046872">
    <property type="term" value="F:metal ion binding"/>
    <property type="evidence" value="ECO:0007669"/>
    <property type="project" value="UniProtKB-KW"/>
</dbReference>
<evidence type="ECO:0000256" key="10">
    <source>
        <dbReference type="ARBA" id="ARBA00023209"/>
    </source>
</evidence>
<dbReference type="SMART" id="SM00046">
    <property type="entry name" value="DAGKc"/>
    <property type="match status" value="1"/>
</dbReference>
<dbReference type="PROSITE" id="PS50146">
    <property type="entry name" value="DAGK"/>
    <property type="match status" value="1"/>
</dbReference>
<dbReference type="SUPFAM" id="SSF111331">
    <property type="entry name" value="NAD kinase/diacylglycerol kinase-like"/>
    <property type="match status" value="1"/>
</dbReference>
<keyword evidence="5" id="KW-0547">Nucleotide-binding</keyword>
<evidence type="ECO:0000313" key="13">
    <source>
        <dbReference type="EMBL" id="RJP18696.1"/>
    </source>
</evidence>
<evidence type="ECO:0000256" key="11">
    <source>
        <dbReference type="ARBA" id="ARBA00023264"/>
    </source>
</evidence>
<gene>
    <name evidence="13" type="primary">yegS</name>
    <name evidence="13" type="ORF">C4520_13965</name>
</gene>
<dbReference type="PANTHER" id="PTHR12358">
    <property type="entry name" value="SPHINGOSINE KINASE"/>
    <property type="match status" value="1"/>
</dbReference>
<evidence type="ECO:0000256" key="3">
    <source>
        <dbReference type="ARBA" id="ARBA00022679"/>
    </source>
</evidence>
<dbReference type="GO" id="GO:0008654">
    <property type="term" value="P:phospholipid biosynthetic process"/>
    <property type="evidence" value="ECO:0007669"/>
    <property type="project" value="UniProtKB-KW"/>
</dbReference>
<dbReference type="InterPro" id="IPR005218">
    <property type="entry name" value="Diacylglycerol/lipid_kinase"/>
</dbReference>
<dbReference type="Gene3D" id="2.60.200.40">
    <property type="match status" value="1"/>
</dbReference>
<dbReference type="NCBIfam" id="TIGR00147">
    <property type="entry name" value="YegS/Rv2252/BmrU family lipid kinase"/>
    <property type="match status" value="1"/>
</dbReference>
<dbReference type="InterPro" id="IPR016064">
    <property type="entry name" value="NAD/diacylglycerol_kinase_sf"/>
</dbReference>
<evidence type="ECO:0000313" key="14">
    <source>
        <dbReference type="Proteomes" id="UP000265882"/>
    </source>
</evidence>
<keyword evidence="7" id="KW-0067">ATP-binding</keyword>
<evidence type="ECO:0000256" key="5">
    <source>
        <dbReference type="ARBA" id="ARBA00022741"/>
    </source>
</evidence>
<keyword evidence="6 13" id="KW-0418">Kinase</keyword>
<dbReference type="InterPro" id="IPR001206">
    <property type="entry name" value="Diacylglycerol_kinase_cat_dom"/>
</dbReference>
<dbReference type="GO" id="GO:0005524">
    <property type="term" value="F:ATP binding"/>
    <property type="evidence" value="ECO:0007669"/>
    <property type="project" value="UniProtKB-KW"/>
</dbReference>
<dbReference type="InterPro" id="IPR050187">
    <property type="entry name" value="Lipid_Phosphate_FormReg"/>
</dbReference>
<dbReference type="PANTHER" id="PTHR12358:SF106">
    <property type="entry name" value="LIPID KINASE YEGS"/>
    <property type="match status" value="1"/>
</dbReference>
<sequence>MLVILHGKSAADASIKDAIERVRQRGHSLTVQTTQEPGDAARFASEAVRSGIEIVVAGGGDGLLSEVINGVLTMDEFPKTAVGVLPVGTANDFASGCGIPPDPFEALLLSAEGMPLMIDVGKASDRFFINTITAGFGAEVTARTPSSMKKAVGGGAYSITAFITAVRLQPYEVTIRMPEGGTHESILLLTAANGRQAGGGYEVAPKASIDDGLLDVMFVREFLLRDLKAVAQELSHLGETEGRFVYYKQLPSLDIEFREESPVNVDGEPQTMRTLTITLLHRRLPFLLPRDTPLHRSR</sequence>
<keyword evidence="3" id="KW-0808">Transferase</keyword>
<evidence type="ECO:0000259" key="12">
    <source>
        <dbReference type="PROSITE" id="PS50146"/>
    </source>
</evidence>
<keyword evidence="8" id="KW-0460">Magnesium</keyword>
<comment type="caution">
    <text evidence="13">The sequence shown here is derived from an EMBL/GenBank/DDBJ whole genome shotgun (WGS) entry which is preliminary data.</text>
</comment>
<dbReference type="GO" id="GO:0005886">
    <property type="term" value="C:plasma membrane"/>
    <property type="evidence" value="ECO:0007669"/>
    <property type="project" value="TreeGrafter"/>
</dbReference>
<dbReference type="NCBIfam" id="NF009602">
    <property type="entry name" value="PRK13054.1"/>
    <property type="match status" value="1"/>
</dbReference>
<evidence type="ECO:0000256" key="9">
    <source>
        <dbReference type="ARBA" id="ARBA00023098"/>
    </source>
</evidence>
<dbReference type="AlphaFoldDB" id="A0A3A4NKL2"/>
<feature type="domain" description="DAGKc" evidence="12">
    <location>
        <begin position="1"/>
        <end position="127"/>
    </location>
</feature>
<keyword evidence="9" id="KW-0443">Lipid metabolism</keyword>
<evidence type="ECO:0000256" key="8">
    <source>
        <dbReference type="ARBA" id="ARBA00022842"/>
    </source>
</evidence>
<keyword evidence="2" id="KW-0444">Lipid biosynthesis</keyword>
<dbReference type="GO" id="GO:0016301">
    <property type="term" value="F:kinase activity"/>
    <property type="evidence" value="ECO:0007669"/>
    <property type="project" value="UniProtKB-KW"/>
</dbReference>
<dbReference type="Gene3D" id="3.40.50.10330">
    <property type="entry name" value="Probable inorganic polyphosphate/atp-NAD kinase, domain 1"/>
    <property type="match status" value="1"/>
</dbReference>
<keyword evidence="11" id="KW-1208">Phospholipid metabolism</keyword>
<reference evidence="13 14" key="1">
    <citation type="journal article" date="2017" name="ISME J.">
        <title>Energy and carbon metabolisms in a deep terrestrial subsurface fluid microbial community.</title>
        <authorList>
            <person name="Momper L."/>
            <person name="Jungbluth S.P."/>
            <person name="Lee M.D."/>
            <person name="Amend J.P."/>
        </authorList>
    </citation>
    <scope>NUCLEOTIDE SEQUENCE [LARGE SCALE GENOMIC DNA]</scope>
    <source>
        <strain evidence="13">SURF_5</strain>
    </source>
</reference>
<protein>
    <submittedName>
        <fullName evidence="13">Lipid kinase YegS</fullName>
    </submittedName>
</protein>
<accession>A0A3A4NKL2</accession>
<evidence type="ECO:0000256" key="7">
    <source>
        <dbReference type="ARBA" id="ARBA00022840"/>
    </source>
</evidence>